<dbReference type="Gene3D" id="3.20.20.80">
    <property type="entry name" value="Glycosidases"/>
    <property type="match status" value="1"/>
</dbReference>
<dbReference type="SUPFAM" id="SSF49785">
    <property type="entry name" value="Galactose-binding domain-like"/>
    <property type="match status" value="2"/>
</dbReference>
<dbReference type="EMBL" id="SPPK01000001">
    <property type="protein sequence ID" value="TFU91251.1"/>
    <property type="molecule type" value="Genomic_DNA"/>
</dbReference>
<dbReference type="SMART" id="SM00633">
    <property type="entry name" value="Glyco_10"/>
    <property type="match status" value="1"/>
</dbReference>
<dbReference type="InterPro" id="IPR008979">
    <property type="entry name" value="Galactose-bd-like_sf"/>
</dbReference>
<dbReference type="EC" id="3.2.1.8" evidence="3"/>
<dbReference type="InterPro" id="IPR044846">
    <property type="entry name" value="GH10"/>
</dbReference>
<evidence type="ECO:0000256" key="8">
    <source>
        <dbReference type="ARBA" id="ARBA00023277"/>
    </source>
</evidence>
<evidence type="ECO:0000256" key="6">
    <source>
        <dbReference type="ARBA" id="ARBA00022737"/>
    </source>
</evidence>
<evidence type="ECO:0000313" key="13">
    <source>
        <dbReference type="EMBL" id="TFU91251.1"/>
    </source>
</evidence>
<accession>A0A4Y9IS75</accession>
<dbReference type="Gene3D" id="2.60.120.260">
    <property type="entry name" value="Galactose-binding domain-like"/>
    <property type="match status" value="2"/>
</dbReference>
<dbReference type="Pfam" id="PF00331">
    <property type="entry name" value="Glyco_hydro_10"/>
    <property type="match status" value="2"/>
</dbReference>
<dbReference type="PROSITE" id="PS51257">
    <property type="entry name" value="PROKAR_LIPOPROTEIN"/>
    <property type="match status" value="1"/>
</dbReference>
<keyword evidence="7 13" id="KW-0378">Hydrolase</keyword>
<dbReference type="GO" id="GO:0045493">
    <property type="term" value="P:xylan catabolic process"/>
    <property type="evidence" value="ECO:0007669"/>
    <property type="project" value="UniProtKB-KW"/>
</dbReference>
<evidence type="ECO:0000256" key="7">
    <source>
        <dbReference type="ARBA" id="ARBA00022801"/>
    </source>
</evidence>
<organism evidence="13 14">
    <name type="scientific">Dysgonomonas mossii</name>
    <dbReference type="NCBI Taxonomy" id="163665"/>
    <lineage>
        <taxon>Bacteria</taxon>
        <taxon>Pseudomonadati</taxon>
        <taxon>Bacteroidota</taxon>
        <taxon>Bacteroidia</taxon>
        <taxon>Bacteroidales</taxon>
        <taxon>Dysgonomonadaceae</taxon>
        <taxon>Dysgonomonas</taxon>
    </lineage>
</organism>
<evidence type="ECO:0000256" key="4">
    <source>
        <dbReference type="ARBA" id="ARBA00022651"/>
    </source>
</evidence>
<comment type="catalytic activity">
    <reaction evidence="1">
        <text>Endohydrolysis of (1-&gt;4)-beta-D-xylosidic linkages in xylans.</text>
        <dbReference type="EC" id="3.2.1.8"/>
    </reaction>
</comment>
<evidence type="ECO:0000256" key="1">
    <source>
        <dbReference type="ARBA" id="ARBA00000681"/>
    </source>
</evidence>
<sequence>MSMMKYYNKLLLIIVAMMAMVSCVDNFDSNFNVDKPADLEKYEYLNEYDVLKSYVDRKANPNFKLGSGITVSDFLKRDMVYSLACSNFDELTAGNAMKYGSIVKDDGSMDFSQVVKFVDAAKGAGLSIYGHTILWHSQQNNKYLNNLIADKEIEVDPNDANNCLHINTTEAKANTWDWQIYYEPASPLTVGVTYTLSMRIKASAAATVDFWPTDGSNVLYGLSLAASKEWSNVTIQFTPSHAFNKLQFCFGKFGGDLYFDDITLTAVNSTDNVINNGAFDSKDLSNWGKPSWHSYSFNIEALAAGPASWWKNLVSNSNCEDNDVSCFYATEVSNGPKAATFSAAGTGAGGTGRAIIVQSGDNATQDWDTQFFVKVPHVFKEGEKYRFSMKVKASRNVSIDSQAHKEPGGYLHYAMVGSPDVTTEWQEYTNSGSINSSQEGMSTIAFNLAKNKLATTFYFDDIVFEIEESGNTIPLTPEEKKEVLTNAMENWVKGMMEACGGYVKAWDVVNEPLAGADKDGDGWYDLQSVNNVSAEDAKNNFYWQDYLGDDYVRTAIQLTRKYGPEDMKLFINDYNLESDWDDNMKLKSLINWIERWEKDGTKIDGIGTQMHVSYYLNSATQKSKEDHVVKMFELLKASGKLIKISELDMGIVDENGNEIKTANLTFEQQLLMSEYYKFIVKKYFEIIPVSQQYGITHWSPTDSPDDSGWRKGQPIGLWSLNYNRKPVYAGFAEGLSGK</sequence>
<dbReference type="InterPro" id="IPR003305">
    <property type="entry name" value="CenC_carb-bd"/>
</dbReference>
<evidence type="ECO:0000256" key="5">
    <source>
        <dbReference type="ARBA" id="ARBA00022729"/>
    </source>
</evidence>
<keyword evidence="6" id="KW-0677">Repeat</keyword>
<feature type="chain" id="PRO_5021316099" description="endo-1,4-beta-xylanase" evidence="11">
    <location>
        <begin position="28"/>
        <end position="738"/>
    </location>
</feature>
<dbReference type="SUPFAM" id="SSF51445">
    <property type="entry name" value="(Trans)glycosidases"/>
    <property type="match status" value="1"/>
</dbReference>
<proteinExistence type="inferred from homology"/>
<evidence type="ECO:0000256" key="2">
    <source>
        <dbReference type="ARBA" id="ARBA00007495"/>
    </source>
</evidence>
<dbReference type="Pfam" id="PF02018">
    <property type="entry name" value="CBM_4_9"/>
    <property type="match status" value="1"/>
</dbReference>
<keyword evidence="8" id="KW-0119">Carbohydrate metabolism</keyword>
<dbReference type="InterPro" id="IPR001000">
    <property type="entry name" value="GH10_dom"/>
</dbReference>
<dbReference type="GO" id="GO:0031176">
    <property type="term" value="F:endo-1,4-beta-xylanase activity"/>
    <property type="evidence" value="ECO:0007669"/>
    <property type="project" value="UniProtKB-EC"/>
</dbReference>
<dbReference type="AlphaFoldDB" id="A0A4Y9IS75"/>
<evidence type="ECO:0000313" key="14">
    <source>
        <dbReference type="Proteomes" id="UP000298285"/>
    </source>
</evidence>
<comment type="similarity">
    <text evidence="2">Belongs to the glycosyl hydrolase 10 (cellulase F) family.</text>
</comment>
<keyword evidence="4" id="KW-0858">Xylan degradation</keyword>
<gene>
    <name evidence="13" type="ORF">E4T88_04510</name>
</gene>
<dbReference type="OrthoDB" id="1032269at2"/>
<evidence type="ECO:0000256" key="9">
    <source>
        <dbReference type="ARBA" id="ARBA00023295"/>
    </source>
</evidence>
<keyword evidence="5 11" id="KW-0732">Signal</keyword>
<keyword evidence="9" id="KW-0326">Glycosidase</keyword>
<reference evidence="13 14" key="1">
    <citation type="submission" date="2019-03" db="EMBL/GenBank/DDBJ databases">
        <title>Diversity of the mouse oral microbiome.</title>
        <authorList>
            <person name="Joseph S."/>
            <person name="Aduse-Opoku J."/>
            <person name="Curtis M."/>
            <person name="Wade W."/>
            <person name="Hashim A."/>
        </authorList>
    </citation>
    <scope>NUCLEOTIDE SEQUENCE [LARGE SCALE GENOMIC DNA]</scope>
    <source>
        <strain evidence="13 14">P11</strain>
    </source>
</reference>
<keyword evidence="10" id="KW-0624">Polysaccharide degradation</keyword>
<dbReference type="PROSITE" id="PS51760">
    <property type="entry name" value="GH10_2"/>
    <property type="match status" value="1"/>
</dbReference>
<dbReference type="PANTHER" id="PTHR31490:SF88">
    <property type="entry name" value="BETA-XYLANASE"/>
    <property type="match status" value="1"/>
</dbReference>
<dbReference type="Proteomes" id="UP000298285">
    <property type="component" value="Unassembled WGS sequence"/>
</dbReference>
<evidence type="ECO:0000256" key="3">
    <source>
        <dbReference type="ARBA" id="ARBA00012590"/>
    </source>
</evidence>
<protein>
    <recommendedName>
        <fullName evidence="3">endo-1,4-beta-xylanase</fullName>
        <ecNumber evidence="3">3.2.1.8</ecNumber>
    </recommendedName>
</protein>
<feature type="domain" description="GH10" evidence="12">
    <location>
        <begin position="57"/>
        <end position="734"/>
    </location>
</feature>
<feature type="signal peptide" evidence="11">
    <location>
        <begin position="1"/>
        <end position="27"/>
    </location>
</feature>
<evidence type="ECO:0000256" key="10">
    <source>
        <dbReference type="ARBA" id="ARBA00023326"/>
    </source>
</evidence>
<dbReference type="PANTHER" id="PTHR31490">
    <property type="entry name" value="GLYCOSYL HYDROLASE"/>
    <property type="match status" value="1"/>
</dbReference>
<evidence type="ECO:0000259" key="12">
    <source>
        <dbReference type="PROSITE" id="PS51760"/>
    </source>
</evidence>
<evidence type="ECO:0000256" key="11">
    <source>
        <dbReference type="SAM" id="SignalP"/>
    </source>
</evidence>
<dbReference type="InterPro" id="IPR017853">
    <property type="entry name" value="GH"/>
</dbReference>
<comment type="caution">
    <text evidence="13">The sequence shown here is derived from an EMBL/GenBank/DDBJ whole genome shotgun (WGS) entry which is preliminary data.</text>
</comment>
<name>A0A4Y9IS75_9BACT</name>